<dbReference type="EMBL" id="OBMQ01000014">
    <property type="protein sequence ID" value="SOC22358.1"/>
    <property type="molecule type" value="Genomic_DNA"/>
</dbReference>
<protein>
    <recommendedName>
        <fullName evidence="3">Phosphocarrier protein HPr</fullName>
    </recommendedName>
</protein>
<comment type="function">
    <text evidence="1">General (non sugar-specific) component of the phosphoenolpyruvate-dependent sugar phosphotransferase system (sugar PTS). This major carbohydrate active-transport system catalyzes the phosphorylation of incoming sugar substrates concomitantly with their translocation across the cell membrane. The phosphoryl group from phosphoenolpyruvate (PEP) is transferred to the phosphoryl carrier protein HPr by enzyme I. Phospho-HPr then transfers it to the PTS EIIA domain.</text>
</comment>
<dbReference type="InterPro" id="IPR035895">
    <property type="entry name" value="HPr-like_sf"/>
</dbReference>
<dbReference type="InterPro" id="IPR001020">
    <property type="entry name" value="PTS_HPr_His_P_site"/>
</dbReference>
<dbReference type="Pfam" id="PF00381">
    <property type="entry name" value="PTS-HPr"/>
    <property type="match status" value="1"/>
</dbReference>
<evidence type="ECO:0000256" key="1">
    <source>
        <dbReference type="ARBA" id="ARBA00003681"/>
    </source>
</evidence>
<proteinExistence type="predicted"/>
<evidence type="ECO:0000256" key="6">
    <source>
        <dbReference type="ARBA" id="ARBA00022683"/>
    </source>
</evidence>
<evidence type="ECO:0000256" key="5">
    <source>
        <dbReference type="ARBA" id="ARBA00022597"/>
    </source>
</evidence>
<name>A0A285TKK5_9BACL</name>
<dbReference type="InterPro" id="IPR000032">
    <property type="entry name" value="HPr-like"/>
</dbReference>
<evidence type="ECO:0000313" key="8">
    <source>
        <dbReference type="EMBL" id="SOC22358.1"/>
    </source>
</evidence>
<evidence type="ECO:0000256" key="3">
    <source>
        <dbReference type="ARBA" id="ARBA00020422"/>
    </source>
</evidence>
<dbReference type="PRINTS" id="PR00107">
    <property type="entry name" value="PHOSPHOCPHPR"/>
</dbReference>
<dbReference type="NCBIfam" id="NF010352">
    <property type="entry name" value="PRK13780.1"/>
    <property type="match status" value="1"/>
</dbReference>
<keyword evidence="5" id="KW-0762">Sugar transport</keyword>
<dbReference type="PANTHER" id="PTHR33705:SF2">
    <property type="entry name" value="PHOSPHOCARRIER PROTEIN NPR"/>
    <property type="match status" value="1"/>
</dbReference>
<dbReference type="PROSITE" id="PS00369">
    <property type="entry name" value="PTS_HPR_HIS"/>
    <property type="match status" value="1"/>
</dbReference>
<dbReference type="OrthoDB" id="9809047at2"/>
<reference evidence="9" key="1">
    <citation type="submission" date="2017-08" db="EMBL/GenBank/DDBJ databases">
        <authorList>
            <person name="Varghese N."/>
            <person name="Submissions S."/>
        </authorList>
    </citation>
    <scope>NUCLEOTIDE SEQUENCE [LARGE SCALE GENOMIC DNA]</scope>
    <source>
        <strain evidence="9">JC22</strain>
    </source>
</reference>
<dbReference type="PANTHER" id="PTHR33705">
    <property type="entry name" value="PHOSPHOCARRIER PROTEIN HPR"/>
    <property type="match status" value="1"/>
</dbReference>
<evidence type="ECO:0000259" key="7">
    <source>
        <dbReference type="PROSITE" id="PS51350"/>
    </source>
</evidence>
<keyword evidence="5" id="KW-0813">Transport</keyword>
<evidence type="ECO:0000256" key="4">
    <source>
        <dbReference type="ARBA" id="ARBA00022490"/>
    </source>
</evidence>
<dbReference type="InterPro" id="IPR050399">
    <property type="entry name" value="HPr"/>
</dbReference>
<evidence type="ECO:0000256" key="2">
    <source>
        <dbReference type="ARBA" id="ARBA00004496"/>
    </source>
</evidence>
<dbReference type="NCBIfam" id="TIGR01003">
    <property type="entry name" value="PTS_HPr_family"/>
    <property type="match status" value="1"/>
</dbReference>
<comment type="subcellular location">
    <subcellularLocation>
        <location evidence="2">Cytoplasm</location>
    </subcellularLocation>
</comment>
<dbReference type="GO" id="GO:0009401">
    <property type="term" value="P:phosphoenolpyruvate-dependent sugar phosphotransferase system"/>
    <property type="evidence" value="ECO:0007669"/>
    <property type="project" value="UniProtKB-KW"/>
</dbReference>
<accession>A0A285TKK5</accession>
<dbReference type="RefSeq" id="WP_097074748.1">
    <property type="nucleotide sequence ID" value="NZ_OBMQ01000014.1"/>
</dbReference>
<sequence>MTEKNYTITSEQGIHARPATVIVGALTNFKSDVKIEYRGKQANLKSIMGVMALGIPNGASIKITADGEDEAQVIKTMDDIMKKEGLAE</sequence>
<dbReference type="AlphaFoldDB" id="A0A285TKK5"/>
<gene>
    <name evidence="8" type="ORF">SAMN05880501_1145</name>
</gene>
<organism evidence="8 9">
    <name type="scientific">Ureibacillus xyleni</name>
    <dbReference type="NCBI Taxonomy" id="614648"/>
    <lineage>
        <taxon>Bacteria</taxon>
        <taxon>Bacillati</taxon>
        <taxon>Bacillota</taxon>
        <taxon>Bacilli</taxon>
        <taxon>Bacillales</taxon>
        <taxon>Caryophanaceae</taxon>
        <taxon>Ureibacillus</taxon>
    </lineage>
</organism>
<dbReference type="InterPro" id="IPR002114">
    <property type="entry name" value="PTS_HPr_Ser_P_site"/>
</dbReference>
<dbReference type="Gene3D" id="3.30.1340.10">
    <property type="entry name" value="HPr-like"/>
    <property type="match status" value="1"/>
</dbReference>
<dbReference type="GO" id="GO:0005737">
    <property type="term" value="C:cytoplasm"/>
    <property type="evidence" value="ECO:0007669"/>
    <property type="project" value="UniProtKB-SubCell"/>
</dbReference>
<dbReference type="SUPFAM" id="SSF55594">
    <property type="entry name" value="HPr-like"/>
    <property type="match status" value="1"/>
</dbReference>
<dbReference type="PROSITE" id="PS51350">
    <property type="entry name" value="PTS_HPR_DOM"/>
    <property type="match status" value="1"/>
</dbReference>
<dbReference type="Proteomes" id="UP000219636">
    <property type="component" value="Unassembled WGS sequence"/>
</dbReference>
<evidence type="ECO:0000313" key="9">
    <source>
        <dbReference type="Proteomes" id="UP000219636"/>
    </source>
</evidence>
<keyword evidence="9" id="KW-1185">Reference proteome</keyword>
<dbReference type="CDD" id="cd00367">
    <property type="entry name" value="PTS-HPr_like"/>
    <property type="match status" value="1"/>
</dbReference>
<keyword evidence="4" id="KW-0963">Cytoplasm</keyword>
<keyword evidence="6" id="KW-0598">Phosphotransferase system</keyword>
<dbReference type="PROSITE" id="PS00589">
    <property type="entry name" value="PTS_HPR_SER"/>
    <property type="match status" value="1"/>
</dbReference>
<feature type="domain" description="HPr" evidence="7">
    <location>
        <begin position="1"/>
        <end position="88"/>
    </location>
</feature>